<evidence type="ECO:0000313" key="3">
    <source>
        <dbReference type="Proteomes" id="UP000821853"/>
    </source>
</evidence>
<organism evidence="2 3">
    <name type="scientific">Haemaphysalis longicornis</name>
    <name type="common">Bush tick</name>
    <dbReference type="NCBI Taxonomy" id="44386"/>
    <lineage>
        <taxon>Eukaryota</taxon>
        <taxon>Metazoa</taxon>
        <taxon>Ecdysozoa</taxon>
        <taxon>Arthropoda</taxon>
        <taxon>Chelicerata</taxon>
        <taxon>Arachnida</taxon>
        <taxon>Acari</taxon>
        <taxon>Parasitiformes</taxon>
        <taxon>Ixodida</taxon>
        <taxon>Ixodoidea</taxon>
        <taxon>Ixodidae</taxon>
        <taxon>Haemaphysalinae</taxon>
        <taxon>Haemaphysalis</taxon>
    </lineage>
</organism>
<dbReference type="OrthoDB" id="6532103at2759"/>
<comment type="caution">
    <text evidence="2">The sequence shown here is derived from an EMBL/GenBank/DDBJ whole genome shotgun (WGS) entry which is preliminary data.</text>
</comment>
<dbReference type="Proteomes" id="UP000821853">
    <property type="component" value="Chromosome 8"/>
</dbReference>
<accession>A0A9J6GZ58</accession>
<dbReference type="VEuPathDB" id="VectorBase:HLOH_043851"/>
<feature type="region of interest" description="Disordered" evidence="1">
    <location>
        <begin position="35"/>
        <end position="54"/>
    </location>
</feature>
<reference evidence="2 3" key="1">
    <citation type="journal article" date="2020" name="Cell">
        <title>Large-Scale Comparative Analyses of Tick Genomes Elucidate Their Genetic Diversity and Vector Capacities.</title>
        <authorList>
            <consortium name="Tick Genome and Microbiome Consortium (TIGMIC)"/>
            <person name="Jia N."/>
            <person name="Wang J."/>
            <person name="Shi W."/>
            <person name="Du L."/>
            <person name="Sun Y."/>
            <person name="Zhan W."/>
            <person name="Jiang J.F."/>
            <person name="Wang Q."/>
            <person name="Zhang B."/>
            <person name="Ji P."/>
            <person name="Bell-Sakyi L."/>
            <person name="Cui X.M."/>
            <person name="Yuan T.T."/>
            <person name="Jiang B.G."/>
            <person name="Yang W.F."/>
            <person name="Lam T.T."/>
            <person name="Chang Q.C."/>
            <person name="Ding S.J."/>
            <person name="Wang X.J."/>
            <person name="Zhu J.G."/>
            <person name="Ruan X.D."/>
            <person name="Zhao L."/>
            <person name="Wei J.T."/>
            <person name="Ye R.Z."/>
            <person name="Que T.C."/>
            <person name="Du C.H."/>
            <person name="Zhou Y.H."/>
            <person name="Cheng J.X."/>
            <person name="Dai P.F."/>
            <person name="Guo W.B."/>
            <person name="Han X.H."/>
            <person name="Huang E.J."/>
            <person name="Li L.F."/>
            <person name="Wei W."/>
            <person name="Gao Y.C."/>
            <person name="Liu J.Z."/>
            <person name="Shao H.Z."/>
            <person name="Wang X."/>
            <person name="Wang C.C."/>
            <person name="Yang T.C."/>
            <person name="Huo Q.B."/>
            <person name="Li W."/>
            <person name="Chen H.Y."/>
            <person name="Chen S.E."/>
            <person name="Zhou L.G."/>
            <person name="Ni X.B."/>
            <person name="Tian J.H."/>
            <person name="Sheng Y."/>
            <person name="Liu T."/>
            <person name="Pan Y.S."/>
            <person name="Xia L.Y."/>
            <person name="Li J."/>
            <person name="Zhao F."/>
            <person name="Cao W.C."/>
        </authorList>
    </citation>
    <scope>NUCLEOTIDE SEQUENCE [LARGE SCALE GENOMIC DNA]</scope>
    <source>
        <strain evidence="2">HaeL-2018</strain>
    </source>
</reference>
<sequence>MEYTVERDDISLEEYNDQKLWCRAVKAHDHLFSQKKPAETAASPTGTSENGPGKIVRKEARKGVSYSMKRRQPLPHLQMSDYEIICRTGGGLDLRPMNGSIFLQTVCRCADVDFAIARTEDKLRINPLNDSFAISTLSEERMKRYVKLQELQIKDQKHPLRAYMATPDDAINCIIHTAVCNQTQNETFEDIVNLNKCRNSAIAYATQLSKTKSFLITFIGVKEVPKEVIFFGSIYICYPFKAKVEACFNC</sequence>
<proteinExistence type="predicted"/>
<evidence type="ECO:0000313" key="2">
    <source>
        <dbReference type="EMBL" id="KAH9379684.1"/>
    </source>
</evidence>
<dbReference type="EMBL" id="JABSTR010000010">
    <property type="protein sequence ID" value="KAH9379684.1"/>
    <property type="molecule type" value="Genomic_DNA"/>
</dbReference>
<keyword evidence="3" id="KW-1185">Reference proteome</keyword>
<protein>
    <submittedName>
        <fullName evidence="2">Uncharacterized protein</fullName>
    </submittedName>
</protein>
<dbReference type="AlphaFoldDB" id="A0A9J6GZ58"/>
<name>A0A9J6GZ58_HAELO</name>
<evidence type="ECO:0000256" key="1">
    <source>
        <dbReference type="SAM" id="MobiDB-lite"/>
    </source>
</evidence>
<gene>
    <name evidence="2" type="ORF">HPB48_012318</name>
</gene>